<dbReference type="InterPro" id="IPR036890">
    <property type="entry name" value="HATPase_C_sf"/>
</dbReference>
<dbReference type="PANTHER" id="PTHR35526">
    <property type="entry name" value="ANTI-SIGMA-F FACTOR RSBW-RELATED"/>
    <property type="match status" value="1"/>
</dbReference>
<sequence length="133" mass="14796">MRTRVRHRWTITRDLSALRGDISRYAVDAGLTGRRLDDLLLAAHEAAVNVLRHAGGEGTVTVWHDDVYVTVDVTDRCGLLSMRDARRERPDGNASGGLGLWLMRELCDEFTIEQRAGGSRVRLRMLLATGALP</sequence>
<keyword evidence="1" id="KW-0418">Kinase</keyword>
<organism evidence="3 4">
    <name type="scientific">Streptosporangium fragile</name>
    <dbReference type="NCBI Taxonomy" id="46186"/>
    <lineage>
        <taxon>Bacteria</taxon>
        <taxon>Bacillati</taxon>
        <taxon>Actinomycetota</taxon>
        <taxon>Actinomycetes</taxon>
        <taxon>Streptosporangiales</taxon>
        <taxon>Streptosporangiaceae</taxon>
        <taxon>Streptosporangium</taxon>
    </lineage>
</organism>
<dbReference type="InterPro" id="IPR003594">
    <property type="entry name" value="HATPase_dom"/>
</dbReference>
<evidence type="ECO:0000313" key="3">
    <source>
        <dbReference type="EMBL" id="GAA2854055.1"/>
    </source>
</evidence>
<evidence type="ECO:0000259" key="2">
    <source>
        <dbReference type="Pfam" id="PF13581"/>
    </source>
</evidence>
<feature type="domain" description="Histidine kinase/HSP90-like ATPase" evidence="2">
    <location>
        <begin position="14"/>
        <end position="124"/>
    </location>
</feature>
<proteinExistence type="predicted"/>
<keyword evidence="1" id="KW-0723">Serine/threonine-protein kinase</keyword>
<evidence type="ECO:0000256" key="1">
    <source>
        <dbReference type="ARBA" id="ARBA00022527"/>
    </source>
</evidence>
<dbReference type="Proteomes" id="UP001500831">
    <property type="component" value="Unassembled WGS sequence"/>
</dbReference>
<gene>
    <name evidence="3" type="ORF">GCM10010517_12050</name>
</gene>
<comment type="caution">
    <text evidence="3">The sequence shown here is derived from an EMBL/GenBank/DDBJ whole genome shotgun (WGS) entry which is preliminary data.</text>
</comment>
<name>A0ABP6I7W6_9ACTN</name>
<protein>
    <recommendedName>
        <fullName evidence="2">Histidine kinase/HSP90-like ATPase domain-containing protein</fullName>
    </recommendedName>
</protein>
<dbReference type="RefSeq" id="WP_344968641.1">
    <property type="nucleotide sequence ID" value="NZ_BAAAVI010000006.1"/>
</dbReference>
<dbReference type="EMBL" id="BAAAVI010000006">
    <property type="protein sequence ID" value="GAA2854055.1"/>
    <property type="molecule type" value="Genomic_DNA"/>
</dbReference>
<accession>A0ABP6I7W6</accession>
<dbReference type="PANTHER" id="PTHR35526:SF3">
    <property type="entry name" value="ANTI-SIGMA-F FACTOR RSBW"/>
    <property type="match status" value="1"/>
</dbReference>
<dbReference type="Gene3D" id="3.30.565.10">
    <property type="entry name" value="Histidine kinase-like ATPase, C-terminal domain"/>
    <property type="match status" value="1"/>
</dbReference>
<dbReference type="InterPro" id="IPR050267">
    <property type="entry name" value="Anti-sigma-factor_SerPK"/>
</dbReference>
<keyword evidence="1" id="KW-0808">Transferase</keyword>
<dbReference type="SUPFAM" id="SSF55874">
    <property type="entry name" value="ATPase domain of HSP90 chaperone/DNA topoisomerase II/histidine kinase"/>
    <property type="match status" value="1"/>
</dbReference>
<keyword evidence="4" id="KW-1185">Reference proteome</keyword>
<dbReference type="CDD" id="cd16936">
    <property type="entry name" value="HATPase_RsbW-like"/>
    <property type="match status" value="1"/>
</dbReference>
<dbReference type="Pfam" id="PF13581">
    <property type="entry name" value="HATPase_c_2"/>
    <property type="match status" value="1"/>
</dbReference>
<evidence type="ECO:0000313" key="4">
    <source>
        <dbReference type="Proteomes" id="UP001500831"/>
    </source>
</evidence>
<reference evidence="4" key="1">
    <citation type="journal article" date="2019" name="Int. J. Syst. Evol. Microbiol.">
        <title>The Global Catalogue of Microorganisms (GCM) 10K type strain sequencing project: providing services to taxonomists for standard genome sequencing and annotation.</title>
        <authorList>
            <consortium name="The Broad Institute Genomics Platform"/>
            <consortium name="The Broad Institute Genome Sequencing Center for Infectious Disease"/>
            <person name="Wu L."/>
            <person name="Ma J."/>
        </authorList>
    </citation>
    <scope>NUCLEOTIDE SEQUENCE [LARGE SCALE GENOMIC DNA]</scope>
    <source>
        <strain evidence="4">JCM 6242</strain>
    </source>
</reference>